<name>A0A2S8BM69_9MYCO</name>
<dbReference type="Pfam" id="PF19328">
    <property type="entry name" value="DAP_DH_C"/>
    <property type="match status" value="1"/>
</dbReference>
<dbReference type="EC" id="1.4.1.12" evidence="3"/>
<accession>A0A2S8BM69</accession>
<protein>
    <submittedName>
        <fullName evidence="3">2,4-diaminopentanoate dehydrogenase</fullName>
        <ecNumber evidence="3">1.4.1.12</ecNumber>
    </submittedName>
</protein>
<evidence type="ECO:0000313" key="4">
    <source>
        <dbReference type="Proteomes" id="UP000238296"/>
    </source>
</evidence>
<sequence length="496" mass="51770">MPPSLAVRAAIGYPESAMRRCNSSYMARSTPRRRWVGATTTPLTPAVGSTAPPGTVSCRSAYSATPTTSSPSQATTAPSDGIRVRKAPTCSGSKNTPKPVASSRKIFGQSSSVGVRRVRGLTSFDGATIAGAPHPNKLGGPPSPRSLMTVNPPLRVIQWTTGNIGRRSLHAIIGRPDMELVGVYAHGADKVGVDAAELAGWPQPTGVTATNDIDALLALRPDACCYNPLWPNIDELVRLLEAGVNVCSSAAWITGGKQTAADRERILAACAAGRSTMFGSGAHPGITNMVGMVLSGACERVDEIRITESVDCSTYESAGTMTAMGFSQHPDTAGLAESVRRESEVFAEAAAMMADAIGAQLDKMTFDVQFTPATGDTDLGFMQIPAGTVASVYGYHRGWVGERNVVSVGFNWIMGDQVTPPKPVADGHVIQVFGMPNMRTVIHCLPPKDWSEPGFGGLGGIYTAMPVTNAVPAVVAAEPGIVTLADLPPITGRAAV</sequence>
<dbReference type="CDD" id="cd24146">
    <property type="entry name" value="nat-AmDH_N_like"/>
    <property type="match status" value="1"/>
</dbReference>
<feature type="region of interest" description="Disordered" evidence="1">
    <location>
        <begin position="126"/>
        <end position="145"/>
    </location>
</feature>
<feature type="domain" description="2,4-diaminopentanoate dehydrogenase C-terminal" evidence="2">
    <location>
        <begin position="292"/>
        <end position="489"/>
    </location>
</feature>
<evidence type="ECO:0000259" key="2">
    <source>
        <dbReference type="Pfam" id="PF19328"/>
    </source>
</evidence>
<reference evidence="3 4" key="1">
    <citation type="journal article" date="2017" name="Int. J. Syst. Evol. Microbiol.">
        <title>Mycobacterium talmoniae sp. nov., a slowly growing mycobacterium isolated from human respiratory samples.</title>
        <authorList>
            <person name="Davidson R.M."/>
            <person name="DeGroote M.A."/>
            <person name="Marola J.L."/>
            <person name="Buss S."/>
            <person name="Jones V."/>
            <person name="McNeil M.R."/>
            <person name="Freifeld A.G."/>
            <person name="Elaine Epperson L."/>
            <person name="Hasan N.A."/>
            <person name="Jackson M."/>
            <person name="Iwen P.C."/>
            <person name="Salfinger M."/>
            <person name="Strong M."/>
        </authorList>
    </citation>
    <scope>NUCLEOTIDE SEQUENCE [LARGE SCALE GENOMIC DNA]</scope>
    <source>
        <strain evidence="3 4">ATCC BAA-2683</strain>
    </source>
</reference>
<dbReference type="EMBL" id="PPEA01000278">
    <property type="protein sequence ID" value="PQM47780.1"/>
    <property type="molecule type" value="Genomic_DNA"/>
</dbReference>
<feature type="region of interest" description="Disordered" evidence="1">
    <location>
        <begin position="39"/>
        <end position="105"/>
    </location>
</feature>
<proteinExistence type="predicted"/>
<dbReference type="InterPro" id="IPR036291">
    <property type="entry name" value="NAD(P)-bd_dom_sf"/>
</dbReference>
<feature type="compositionally biased region" description="Low complexity" evidence="1">
    <location>
        <begin position="63"/>
        <end position="79"/>
    </location>
</feature>
<organism evidence="3 4">
    <name type="scientific">Mycobacterium talmoniae</name>
    <dbReference type="NCBI Taxonomy" id="1858794"/>
    <lineage>
        <taxon>Bacteria</taxon>
        <taxon>Bacillati</taxon>
        <taxon>Actinomycetota</taxon>
        <taxon>Actinomycetes</taxon>
        <taxon>Mycobacteriales</taxon>
        <taxon>Mycobacteriaceae</taxon>
        <taxon>Mycobacterium</taxon>
    </lineage>
</organism>
<evidence type="ECO:0000313" key="3">
    <source>
        <dbReference type="EMBL" id="PQM47780.1"/>
    </source>
</evidence>
<gene>
    <name evidence="3" type="primary">ord_7</name>
    <name evidence="3" type="ORF">C1Y40_02006</name>
</gene>
<dbReference type="InterPro" id="IPR045760">
    <property type="entry name" value="DAP_DH_C"/>
</dbReference>
<comment type="caution">
    <text evidence="3">The sequence shown here is derived from an EMBL/GenBank/DDBJ whole genome shotgun (WGS) entry which is preliminary data.</text>
</comment>
<dbReference type="Gene3D" id="3.40.50.720">
    <property type="entry name" value="NAD(P)-binding Rossmann-like Domain"/>
    <property type="match status" value="1"/>
</dbReference>
<dbReference type="GO" id="GO:0047530">
    <property type="term" value="F:2,4-diaminopentanoate dehydrogenase activity"/>
    <property type="evidence" value="ECO:0007669"/>
    <property type="project" value="UniProtKB-EC"/>
</dbReference>
<dbReference type="Proteomes" id="UP000238296">
    <property type="component" value="Unassembled WGS sequence"/>
</dbReference>
<dbReference type="AlphaFoldDB" id="A0A2S8BM69"/>
<dbReference type="SUPFAM" id="SSF51735">
    <property type="entry name" value="NAD(P)-binding Rossmann-fold domains"/>
    <property type="match status" value="1"/>
</dbReference>
<evidence type="ECO:0000256" key="1">
    <source>
        <dbReference type="SAM" id="MobiDB-lite"/>
    </source>
</evidence>
<keyword evidence="3" id="KW-0560">Oxidoreductase</keyword>